<proteinExistence type="predicted"/>
<dbReference type="Pfam" id="PF07494">
    <property type="entry name" value="Reg_prop"/>
    <property type="match status" value="1"/>
</dbReference>
<feature type="domain" description="EAL" evidence="3">
    <location>
        <begin position="1141"/>
        <end position="1393"/>
    </location>
</feature>
<evidence type="ECO:0000256" key="2">
    <source>
        <dbReference type="SAM" id="SignalP"/>
    </source>
</evidence>
<dbReference type="EMBL" id="JAUOQI010000004">
    <property type="protein sequence ID" value="MDO6577126.1"/>
    <property type="molecule type" value="Genomic_DNA"/>
</dbReference>
<accession>A0AAW7Z3K4</accession>
<dbReference type="InterPro" id="IPR043128">
    <property type="entry name" value="Rev_trsase/Diguanyl_cyclase"/>
</dbReference>
<dbReference type="Gene3D" id="2.130.10.10">
    <property type="entry name" value="YVTN repeat-like/Quinoprotein amine dehydrogenase"/>
    <property type="match status" value="2"/>
</dbReference>
<keyword evidence="1" id="KW-1133">Transmembrane helix</keyword>
<dbReference type="InterPro" id="IPR035965">
    <property type="entry name" value="PAS-like_dom_sf"/>
</dbReference>
<sequence length="1393" mass="157095">MRWYLISVLFVVCFVSTFSYAESPRLSNPVFQSLSTKNGLPQDVVNDIAIDKDGFVWIATDGGVARWDGVRTKIIKGPNDLFVNASINKISLETDKALWISTYASGVYRLDFSTQAITKQVALPFSTQEDWFQDVSQFYWQDEATLFIAMPEQVIRFDTRTMSYETVFILSDELIAQRHFIRDIIVVDGWLLLATSDGLDAIELSNADAKTISVNYLNGVEPDIDNLNTKFLMHDTEGRIWVGTVNGLFQTTKVELLSHVVSDKPSGFQQIVRSRNIWTMEQRDDNAFWFGTNEGLFELQLIQNKWVSEHILEPHNGRTELSNKRILDIETDYAGNLWLSSVYAGALYFGVKSAEIYAIQNNRNDKSTTLSDSVVWSLTQTGKDVLWIGTENGLNRFNLKARTSEQFITSDSEFVAEREWLIEKLVPTGDGRLFVQTYMGIRLFDPSTGKLSIPPLQSSFDSDVFNAWNSSITIGADGDLYFVGNHYYRYNLEAEKLEIIGLDEDIFDINFSIGFLGASSYHDNRLFLAMVGGLWLVDPVTLEHELVYRFSEKQRANERSITSWVIDNTGVLWLAFSGYGLFGVDADTFEPLYKLNESNLLLSNIVYGLQKDSNGDIWFSSHSGLHRYSPASAQVQNFIYGRELSVSEFNQGASLELIDGRLAYGSTSGVVVFSPALLKQMGSNSNLVSRQTAITDVSVDSRELVLPLGNLNGQNISLDYQDYGMTIHFSSLSMNGVGKAKYHYTLLRNNQVVSDGVSEDDKITLTNLEPGRYHFTVGPLASSVEYNVLPATLTFDMPYVPWRSPFAYAMYFILILLMIIAYVVSRQRHLFRLQKAQQQALLFNDAFRQTRDWVLIFDKNKVPVAANPAFENVFEFNTKESLAKQIDRLFTRYPTLEWQLSGKLSDLKGGEFWKDEAVIEGADTKQYDVLIDISAVKGSEKDEQADHYLLVVSDITEQKNAERKLLKLANYDGLTGLVNRSLLLDRLEHAIAGARQQSTHVAVLFVDLDRFKGINDSLGHDYGDKLLKVVANRMRNLASDAGTVARLGGDEFVIVIEDMETTDGLTSFVAQLIESVETPISLANEVLRVSCSVGIAFYPDDATEPAELIKQADVAMYSAKKDTLSGFTYFTKDMNDRAKHRLITENLIKRAYSEDSFFNHYQPIINTHEKTTIGVELLLRGELDGKPIYPDVFIPVLEELRYIIDVTRSAMRRAAEDLAIWYEEGFRGFVSINLSALHFKTEFDLDAVFSLLKEFNLPKEAFRFEITEGVLMDDSDNALRQIERFVDAGFILALDDFGTGYSSLSYLKRYPLSVLKIDKSFVNDMAPGNANDALVTTTITLASSLNMLSVAEGVETEEQALSLSEKGCVLHQGYFYAKPMPSNELSSYLFKQW</sequence>
<evidence type="ECO:0000313" key="5">
    <source>
        <dbReference type="EMBL" id="MDO6577126.1"/>
    </source>
</evidence>
<organism evidence="5 6">
    <name type="scientific">Alteromonas stellipolaris</name>
    <dbReference type="NCBI Taxonomy" id="233316"/>
    <lineage>
        <taxon>Bacteria</taxon>
        <taxon>Pseudomonadati</taxon>
        <taxon>Pseudomonadota</taxon>
        <taxon>Gammaproteobacteria</taxon>
        <taxon>Alteromonadales</taxon>
        <taxon>Alteromonadaceae</taxon>
        <taxon>Alteromonas/Salinimonas group</taxon>
        <taxon>Alteromonas</taxon>
    </lineage>
</organism>
<dbReference type="SUPFAM" id="SSF55073">
    <property type="entry name" value="Nucleotide cyclase"/>
    <property type="match status" value="1"/>
</dbReference>
<dbReference type="InterPro" id="IPR000160">
    <property type="entry name" value="GGDEF_dom"/>
</dbReference>
<evidence type="ECO:0000313" key="6">
    <source>
        <dbReference type="Proteomes" id="UP001170717"/>
    </source>
</evidence>
<feature type="domain" description="GGDEF" evidence="4">
    <location>
        <begin position="999"/>
        <end position="1132"/>
    </location>
</feature>
<feature type="signal peptide" evidence="2">
    <location>
        <begin position="1"/>
        <end position="21"/>
    </location>
</feature>
<dbReference type="InterPro" id="IPR013783">
    <property type="entry name" value="Ig-like_fold"/>
</dbReference>
<dbReference type="SMART" id="SM00052">
    <property type="entry name" value="EAL"/>
    <property type="match status" value="1"/>
</dbReference>
<dbReference type="Gene3D" id="2.60.40.10">
    <property type="entry name" value="Immunoglobulins"/>
    <property type="match status" value="1"/>
</dbReference>
<feature type="transmembrane region" description="Helical" evidence="1">
    <location>
        <begin position="806"/>
        <end position="825"/>
    </location>
</feature>
<dbReference type="NCBIfam" id="TIGR00254">
    <property type="entry name" value="GGDEF"/>
    <property type="match status" value="1"/>
</dbReference>
<dbReference type="PROSITE" id="PS50883">
    <property type="entry name" value="EAL"/>
    <property type="match status" value="1"/>
</dbReference>
<dbReference type="InterPro" id="IPR015943">
    <property type="entry name" value="WD40/YVTN_repeat-like_dom_sf"/>
</dbReference>
<dbReference type="PANTHER" id="PTHR44757:SF2">
    <property type="entry name" value="BIOFILM ARCHITECTURE MAINTENANCE PROTEIN MBAA"/>
    <property type="match status" value="1"/>
</dbReference>
<dbReference type="InterPro" id="IPR052155">
    <property type="entry name" value="Biofilm_reg_signaling"/>
</dbReference>
<dbReference type="SUPFAM" id="SSF55785">
    <property type="entry name" value="PYP-like sensor domain (PAS domain)"/>
    <property type="match status" value="1"/>
</dbReference>
<dbReference type="PROSITE" id="PS50887">
    <property type="entry name" value="GGDEF"/>
    <property type="match status" value="1"/>
</dbReference>
<comment type="caution">
    <text evidence="5">The sequence shown here is derived from an EMBL/GenBank/DDBJ whole genome shotgun (WGS) entry which is preliminary data.</text>
</comment>
<evidence type="ECO:0000259" key="4">
    <source>
        <dbReference type="PROSITE" id="PS50887"/>
    </source>
</evidence>
<dbReference type="SUPFAM" id="SSF141868">
    <property type="entry name" value="EAL domain-like"/>
    <property type="match status" value="1"/>
</dbReference>
<name>A0AAW7Z3K4_9ALTE</name>
<evidence type="ECO:0000259" key="3">
    <source>
        <dbReference type="PROSITE" id="PS50883"/>
    </source>
</evidence>
<dbReference type="InterPro" id="IPR029787">
    <property type="entry name" value="Nucleotide_cyclase"/>
</dbReference>
<dbReference type="CDD" id="cd01948">
    <property type="entry name" value="EAL"/>
    <property type="match status" value="1"/>
</dbReference>
<dbReference type="Gene3D" id="3.30.70.270">
    <property type="match status" value="1"/>
</dbReference>
<protein>
    <submittedName>
        <fullName evidence="5">EAL domain-containing protein</fullName>
    </submittedName>
</protein>
<dbReference type="Gene3D" id="3.20.20.450">
    <property type="entry name" value="EAL domain"/>
    <property type="match status" value="1"/>
</dbReference>
<keyword evidence="1" id="KW-0472">Membrane</keyword>
<dbReference type="Pfam" id="PF00990">
    <property type="entry name" value="GGDEF"/>
    <property type="match status" value="1"/>
</dbReference>
<evidence type="ECO:0000256" key="1">
    <source>
        <dbReference type="SAM" id="Phobius"/>
    </source>
</evidence>
<dbReference type="InterPro" id="IPR035919">
    <property type="entry name" value="EAL_sf"/>
</dbReference>
<keyword evidence="2" id="KW-0732">Signal</keyword>
<dbReference type="InterPro" id="IPR001633">
    <property type="entry name" value="EAL_dom"/>
</dbReference>
<dbReference type="InterPro" id="IPR011110">
    <property type="entry name" value="Reg_prop"/>
</dbReference>
<dbReference type="RefSeq" id="WP_061997691.1">
    <property type="nucleotide sequence ID" value="NZ_CP015346.1"/>
</dbReference>
<feature type="chain" id="PRO_5043712267" evidence="2">
    <location>
        <begin position="22"/>
        <end position="1393"/>
    </location>
</feature>
<dbReference type="SUPFAM" id="SSF63829">
    <property type="entry name" value="Calcium-dependent phosphotriesterase"/>
    <property type="match status" value="2"/>
</dbReference>
<keyword evidence="1" id="KW-0812">Transmembrane</keyword>
<dbReference type="SMART" id="SM00267">
    <property type="entry name" value="GGDEF"/>
    <property type="match status" value="1"/>
</dbReference>
<dbReference type="CDD" id="cd01949">
    <property type="entry name" value="GGDEF"/>
    <property type="match status" value="1"/>
</dbReference>
<reference evidence="5" key="1">
    <citation type="submission" date="2023-07" db="EMBL/GenBank/DDBJ databases">
        <title>Genome content predicts the carbon catabolic preferences of heterotrophic bacteria.</title>
        <authorList>
            <person name="Gralka M."/>
        </authorList>
    </citation>
    <scope>NUCLEOTIDE SEQUENCE</scope>
    <source>
        <strain evidence="5">F2M12</strain>
    </source>
</reference>
<gene>
    <name evidence="5" type="ORF">Q4527_06965</name>
</gene>
<dbReference type="Gene3D" id="3.30.450.20">
    <property type="entry name" value="PAS domain"/>
    <property type="match status" value="1"/>
</dbReference>
<dbReference type="Proteomes" id="UP001170717">
    <property type="component" value="Unassembled WGS sequence"/>
</dbReference>
<dbReference type="PANTHER" id="PTHR44757">
    <property type="entry name" value="DIGUANYLATE CYCLASE DGCP"/>
    <property type="match status" value="1"/>
</dbReference>
<dbReference type="Pfam" id="PF00563">
    <property type="entry name" value="EAL"/>
    <property type="match status" value="1"/>
</dbReference>